<evidence type="ECO:0000256" key="1">
    <source>
        <dbReference type="SAM" id="MobiDB-lite"/>
    </source>
</evidence>
<feature type="compositionally biased region" description="Acidic residues" evidence="1">
    <location>
        <begin position="324"/>
        <end position="379"/>
    </location>
</feature>
<feature type="compositionally biased region" description="Basic and acidic residues" evidence="1">
    <location>
        <begin position="661"/>
        <end position="672"/>
    </location>
</feature>
<feature type="compositionally biased region" description="Basic residues" evidence="1">
    <location>
        <begin position="81"/>
        <end position="90"/>
    </location>
</feature>
<accession>A0ABP0IZP8</accession>
<name>A0ABP0IZP8_9DINO</name>
<reference evidence="2 3" key="1">
    <citation type="submission" date="2024-02" db="EMBL/GenBank/DDBJ databases">
        <authorList>
            <person name="Chen Y."/>
            <person name="Shah S."/>
            <person name="Dougan E. K."/>
            <person name="Thang M."/>
            <person name="Chan C."/>
        </authorList>
    </citation>
    <scope>NUCLEOTIDE SEQUENCE [LARGE SCALE GENOMIC DNA]</scope>
</reference>
<keyword evidence="3" id="KW-1185">Reference proteome</keyword>
<protein>
    <submittedName>
        <fullName evidence="2">Halomucin</fullName>
    </submittedName>
</protein>
<dbReference type="Proteomes" id="UP001642464">
    <property type="component" value="Unassembled WGS sequence"/>
</dbReference>
<evidence type="ECO:0000313" key="3">
    <source>
        <dbReference type="Proteomes" id="UP001642464"/>
    </source>
</evidence>
<feature type="compositionally biased region" description="Basic and acidic residues" evidence="1">
    <location>
        <begin position="23"/>
        <end position="80"/>
    </location>
</feature>
<feature type="region of interest" description="Disordered" evidence="1">
    <location>
        <begin position="315"/>
        <end position="468"/>
    </location>
</feature>
<feature type="compositionally biased region" description="Polar residues" evidence="1">
    <location>
        <begin position="230"/>
        <end position="241"/>
    </location>
</feature>
<feature type="compositionally biased region" description="Basic and acidic residues" evidence="1">
    <location>
        <begin position="91"/>
        <end position="206"/>
    </location>
</feature>
<evidence type="ECO:0000313" key="2">
    <source>
        <dbReference type="EMBL" id="CAK9007550.1"/>
    </source>
</evidence>
<feature type="region of interest" description="Disordered" evidence="1">
    <location>
        <begin position="647"/>
        <end position="672"/>
    </location>
</feature>
<sequence>MAKAKAKQPQAAVQVRKSALKKPGGEPKPEKRVKIDPAIKIMKGSEKKGTKSNDGHKDDKKRKADKIKADVLKVAEEANRQKAKTAKGSKKVSDGNTKTEDKKKAKEKAMAEEQQTKHKDPQEPQETKEKKPKKEEAKKEVSKSTKEEKMAHKKKDSDKKTKTKQDETAKTKEGKKEKKTEEKNKDGSKKQKKDDGEQKERLKRLQEAALRCSVPAPSTPPRKRRRMKSPASSLGTVQTDASSEHYAEKQAKAMEALGDKLEDAALLASVRAELDATDMLGLLDDLKDHAKAPSTSESKQLAKLGEVGEAENKLCKRAAKQLEQESEEEGEGEEKEKDASDEESQDGSEASDEDEEVEAEADEQDDKSEEEEEEEEEEGEGQKDADEAKEDEDEDAEDGSDKDENAEDSEEDEASDAETEGTASEDEDDQEDGEQEEEDEEKRKKGELAESIAATADKSKEVRNSNCANWGTTRKKEWDRFDRQTKGGAFPTALMPFLRKKKADLFGLWLDHEGDWDKVVVEVDRLQSTTNLNRKQWTAIQAKDLQKSMPEDRFKELIKKRQEQGLYYADEDWPEDPQETWYYMPTGRVIRQEDSTSETLKMSATRKVGTEVQAALTGEDGPLQSGALPAIRAASEQGAKHLYSALDDEGKSIVKPKKPKKEKEEGEEVKPKTPLELGRDLVPAVLDEATKARTKGIQLKGMEFADQLSKQLLDHGSAMEGCFSDLKSAVEATSPNLDKIKALISKVQIKRDWFKKAEVDTDEDPRECVANVLLPHEVFGALYARDPDQVREGVNKTIAEVTAWSLHYAALGRYPDRGFYGETFEKNSYRESLCGNRIAGNFKLTYFAFKADLKARHQTARRITPWIAVEGFQFETISFDVMHLIFLGVARNHVPSVLKLLKTFGYHYSPAESDEKFLQRVSLEMKQDCKDHGFPVQILSPSFLCVWNLCALVLFLARSPT</sequence>
<proteinExistence type="predicted"/>
<gene>
    <name evidence="2" type="ORF">SCF082_LOCUS9502</name>
</gene>
<organism evidence="2 3">
    <name type="scientific">Durusdinium trenchii</name>
    <dbReference type="NCBI Taxonomy" id="1381693"/>
    <lineage>
        <taxon>Eukaryota</taxon>
        <taxon>Sar</taxon>
        <taxon>Alveolata</taxon>
        <taxon>Dinophyceae</taxon>
        <taxon>Suessiales</taxon>
        <taxon>Symbiodiniaceae</taxon>
        <taxon>Durusdinium</taxon>
    </lineage>
</organism>
<feature type="region of interest" description="Disordered" evidence="1">
    <location>
        <begin position="1"/>
        <end position="246"/>
    </location>
</feature>
<dbReference type="EMBL" id="CAXAMM010005524">
    <property type="protein sequence ID" value="CAK9007550.1"/>
    <property type="molecule type" value="Genomic_DNA"/>
</dbReference>
<feature type="compositionally biased region" description="Acidic residues" evidence="1">
    <location>
        <begin position="387"/>
        <end position="440"/>
    </location>
</feature>
<comment type="caution">
    <text evidence="2">The sequence shown here is derived from an EMBL/GenBank/DDBJ whole genome shotgun (WGS) entry which is preliminary data.</text>
</comment>